<protein>
    <submittedName>
        <fullName evidence="2">MOSC domain-containing protein</fullName>
    </submittedName>
</protein>
<dbReference type="Pfam" id="PF03473">
    <property type="entry name" value="MOSC"/>
    <property type="match status" value="1"/>
</dbReference>
<evidence type="ECO:0000313" key="2">
    <source>
        <dbReference type="EMBL" id="MFD0928574.1"/>
    </source>
</evidence>
<dbReference type="InterPro" id="IPR005302">
    <property type="entry name" value="MoCF_Sase_C"/>
</dbReference>
<evidence type="ECO:0000259" key="1">
    <source>
        <dbReference type="PROSITE" id="PS51340"/>
    </source>
</evidence>
<dbReference type="InterPro" id="IPR052716">
    <property type="entry name" value="MOSC_domain"/>
</dbReference>
<dbReference type="PANTHER" id="PTHR36930">
    <property type="entry name" value="METAL-SULFUR CLUSTER BIOSYNTHESIS PROTEINS YUAD-RELATED"/>
    <property type="match status" value="1"/>
</dbReference>
<proteinExistence type="predicted"/>
<dbReference type="EMBL" id="JBHTJW010000001">
    <property type="protein sequence ID" value="MFD0928574.1"/>
    <property type="molecule type" value="Genomic_DNA"/>
</dbReference>
<dbReference type="Proteomes" id="UP001597106">
    <property type="component" value="Unassembled WGS sequence"/>
</dbReference>
<sequence length="188" mass="20162">MQTATLRDLTQHFSQHGRLENIYLRPDRGQPCLSPNQALAIANRGLQGDRASLRASSQANGSKRQVTLLQAEHLPVIAALTGRAQVDPAVLRRNLIVSGLNLLAAKSLFKDQPLHLLIGEVVLEVTGPCEPCSRMEQVLGTGGYNAMRGHGGVTARVLKSGILQRGDPVRVMVAESATDAPLQSSLSF</sequence>
<comment type="caution">
    <text evidence="2">The sequence shown here is derived from an EMBL/GenBank/DDBJ whole genome shotgun (WGS) entry which is preliminary data.</text>
</comment>
<dbReference type="InterPro" id="IPR011037">
    <property type="entry name" value="Pyrv_Knase-like_insert_dom_sf"/>
</dbReference>
<dbReference type="Gene3D" id="2.40.33.20">
    <property type="entry name" value="PK beta-barrel domain-like"/>
    <property type="match status" value="1"/>
</dbReference>
<accession>A0ABW3GIU7</accession>
<feature type="domain" description="MOSC" evidence="1">
    <location>
        <begin position="33"/>
        <end position="172"/>
    </location>
</feature>
<name>A0ABW3GIU7_9PROT</name>
<dbReference type="PANTHER" id="PTHR36930:SF1">
    <property type="entry name" value="MOSC DOMAIN-CONTAINING PROTEIN"/>
    <property type="match status" value="1"/>
</dbReference>
<evidence type="ECO:0000313" key="3">
    <source>
        <dbReference type="Proteomes" id="UP001597106"/>
    </source>
</evidence>
<dbReference type="SUPFAM" id="SSF50800">
    <property type="entry name" value="PK beta-barrel domain-like"/>
    <property type="match status" value="1"/>
</dbReference>
<keyword evidence="3" id="KW-1185">Reference proteome</keyword>
<dbReference type="RefSeq" id="WP_379073636.1">
    <property type="nucleotide sequence ID" value="NZ_JBHTJW010000001.1"/>
</dbReference>
<gene>
    <name evidence="2" type="ORF">ACFQ1T_02155</name>
</gene>
<dbReference type="PROSITE" id="PS51340">
    <property type="entry name" value="MOSC"/>
    <property type="match status" value="1"/>
</dbReference>
<reference evidence="3" key="1">
    <citation type="journal article" date="2019" name="Int. J. Syst. Evol. Microbiol.">
        <title>The Global Catalogue of Microorganisms (GCM) 10K type strain sequencing project: providing services to taxonomists for standard genome sequencing and annotation.</title>
        <authorList>
            <consortium name="The Broad Institute Genomics Platform"/>
            <consortium name="The Broad Institute Genome Sequencing Center for Infectious Disease"/>
            <person name="Wu L."/>
            <person name="Ma J."/>
        </authorList>
    </citation>
    <scope>NUCLEOTIDE SEQUENCE [LARGE SCALE GENOMIC DNA]</scope>
    <source>
        <strain evidence="3">CCUG 59685</strain>
    </source>
</reference>
<organism evidence="2 3">
    <name type="scientific">Methylophilus glucosoxydans</name>
    <dbReference type="NCBI Taxonomy" id="752553"/>
    <lineage>
        <taxon>Bacteria</taxon>
        <taxon>Pseudomonadati</taxon>
        <taxon>Pseudomonadota</taxon>
        <taxon>Betaproteobacteria</taxon>
        <taxon>Nitrosomonadales</taxon>
        <taxon>Methylophilaceae</taxon>
        <taxon>Methylophilus</taxon>
    </lineage>
</organism>